<name>A0ABV0R4N4_9TELE</name>
<gene>
    <name evidence="2" type="ORF">XENOCAPTIV_024420</name>
</gene>
<feature type="compositionally biased region" description="Polar residues" evidence="1">
    <location>
        <begin position="456"/>
        <end position="473"/>
    </location>
</feature>
<keyword evidence="3" id="KW-1185">Reference proteome</keyword>
<comment type="caution">
    <text evidence="2">The sequence shown here is derived from an EMBL/GenBank/DDBJ whole genome shotgun (WGS) entry which is preliminary data.</text>
</comment>
<evidence type="ECO:0000256" key="1">
    <source>
        <dbReference type="SAM" id="MobiDB-lite"/>
    </source>
</evidence>
<feature type="region of interest" description="Disordered" evidence="1">
    <location>
        <begin position="310"/>
        <end position="330"/>
    </location>
</feature>
<feature type="region of interest" description="Disordered" evidence="1">
    <location>
        <begin position="456"/>
        <end position="480"/>
    </location>
</feature>
<dbReference type="EMBL" id="JAHRIN010034178">
    <property type="protein sequence ID" value="MEQ2203094.1"/>
    <property type="molecule type" value="Genomic_DNA"/>
</dbReference>
<feature type="compositionally biased region" description="Low complexity" evidence="1">
    <location>
        <begin position="318"/>
        <end position="330"/>
    </location>
</feature>
<protein>
    <submittedName>
        <fullName evidence="2">Uncharacterized protein</fullName>
    </submittedName>
</protein>
<feature type="compositionally biased region" description="Low complexity" evidence="1">
    <location>
        <begin position="119"/>
        <end position="129"/>
    </location>
</feature>
<accession>A0ABV0R4N4</accession>
<proteinExistence type="predicted"/>
<evidence type="ECO:0000313" key="2">
    <source>
        <dbReference type="EMBL" id="MEQ2203094.1"/>
    </source>
</evidence>
<feature type="region of interest" description="Disordered" evidence="1">
    <location>
        <begin position="94"/>
        <end position="252"/>
    </location>
</feature>
<dbReference type="Proteomes" id="UP001434883">
    <property type="component" value="Unassembled WGS sequence"/>
</dbReference>
<feature type="compositionally biased region" description="Polar residues" evidence="1">
    <location>
        <begin position="105"/>
        <end position="118"/>
    </location>
</feature>
<reference evidence="2 3" key="1">
    <citation type="submission" date="2021-06" db="EMBL/GenBank/DDBJ databases">
        <authorList>
            <person name="Palmer J.M."/>
        </authorList>
    </citation>
    <scope>NUCLEOTIDE SEQUENCE [LARGE SCALE GENOMIC DNA]</scope>
    <source>
        <strain evidence="2 3">XC_2019</strain>
        <tissue evidence="2">Muscle</tissue>
    </source>
</reference>
<feature type="compositionally biased region" description="Polar residues" evidence="1">
    <location>
        <begin position="223"/>
        <end position="244"/>
    </location>
</feature>
<organism evidence="2 3">
    <name type="scientific">Xenoophorus captivus</name>
    <dbReference type="NCBI Taxonomy" id="1517983"/>
    <lineage>
        <taxon>Eukaryota</taxon>
        <taxon>Metazoa</taxon>
        <taxon>Chordata</taxon>
        <taxon>Craniata</taxon>
        <taxon>Vertebrata</taxon>
        <taxon>Euteleostomi</taxon>
        <taxon>Actinopterygii</taxon>
        <taxon>Neopterygii</taxon>
        <taxon>Teleostei</taxon>
        <taxon>Neoteleostei</taxon>
        <taxon>Acanthomorphata</taxon>
        <taxon>Ovalentaria</taxon>
        <taxon>Atherinomorphae</taxon>
        <taxon>Cyprinodontiformes</taxon>
        <taxon>Goodeidae</taxon>
        <taxon>Xenoophorus</taxon>
    </lineage>
</organism>
<sequence length="480" mass="51995">MGRLDDAAKHKVVELRKAGLSFRKIKAVLELENIKVSAQAIYLYLREFQGRPPGRVRPLEARGSTLASQAQAQAAAIQERWSNVHLQNLRRDGPHSAEYAAPTDCSKQVSTNSEVNANSSGSGETSGSSRLEQQPGENKEENDIQIVSVTSLAQRGQQRGTQPATVIEGQPGGNGSPQRFAPQRSGQSLRSPHPPARVGIRLPNRPLAPLASSAPGTVLRLQSPRSQGTTTRSEGNPNPPQAVQDTRGRGSLQDQIQILGSEVRSLGLAVKMLVEQQCRLEREQSQQTQIQKQILSTLQTFASKTGLCSRTPQRLNKTPSPSSLPTASATTSFGQDTYTFSQGTFSQCSQTQPSYNSLERLENVEAFKVPGMSPTSINGFPPCSNAESLNLTHTPSQTQTYPGAYPQQTGQALMPPYTQSYVSTYNQTHTQAFRTPETKTSDFSSSCSVRTFTDCSGSTQQVMNSPSHDQPLSSIKVEGP</sequence>
<evidence type="ECO:0000313" key="3">
    <source>
        <dbReference type="Proteomes" id="UP001434883"/>
    </source>
</evidence>
<feature type="compositionally biased region" description="Polar residues" evidence="1">
    <location>
        <begin position="145"/>
        <end position="164"/>
    </location>
</feature>